<proteinExistence type="predicted"/>
<sequence length="49" mass="5695">MLHLGPGLYFYRQMYFFLHFSALFAILLLPRILPPESKPIQIGDVKKSS</sequence>
<dbReference type="KEGG" id="loa:LOAG_15679"/>
<dbReference type="RefSeq" id="XP_003151217.1">
    <property type="nucleotide sequence ID" value="XM_003151169.2"/>
</dbReference>
<evidence type="ECO:0000256" key="1">
    <source>
        <dbReference type="SAM" id="Phobius"/>
    </source>
</evidence>
<name>A0A1S0TFB3_LOALO</name>
<protein>
    <submittedName>
        <fullName evidence="2">Uncharacterized protein</fullName>
    </submittedName>
</protein>
<dbReference type="AlphaFoldDB" id="A0A1S0TFB3"/>
<reference evidence="2" key="1">
    <citation type="submission" date="2012-04" db="EMBL/GenBank/DDBJ databases">
        <title>The Genome Sequence of Loa loa.</title>
        <authorList>
            <consortium name="The Broad Institute Genome Sequencing Platform"/>
            <consortium name="Broad Institute Genome Sequencing Center for Infectious Disease"/>
            <person name="Nutman T.B."/>
            <person name="Fink D.L."/>
            <person name="Russ C."/>
            <person name="Young S."/>
            <person name="Zeng Q."/>
            <person name="Gargeya S."/>
            <person name="Alvarado L."/>
            <person name="Berlin A."/>
            <person name="Chapman S.B."/>
            <person name="Chen Z."/>
            <person name="Freedman E."/>
            <person name="Gellesch M."/>
            <person name="Goldberg J."/>
            <person name="Griggs A."/>
            <person name="Gujja S."/>
            <person name="Heilman E.R."/>
            <person name="Heiman D."/>
            <person name="Howarth C."/>
            <person name="Mehta T."/>
            <person name="Neiman D."/>
            <person name="Pearson M."/>
            <person name="Roberts A."/>
            <person name="Saif S."/>
            <person name="Shea T."/>
            <person name="Shenoy N."/>
            <person name="Sisk P."/>
            <person name="Stolte C."/>
            <person name="Sykes S."/>
            <person name="White J."/>
            <person name="Yandava C."/>
            <person name="Haas B."/>
            <person name="Henn M.R."/>
            <person name="Nusbaum C."/>
            <person name="Birren B."/>
        </authorList>
    </citation>
    <scope>NUCLEOTIDE SEQUENCE [LARGE SCALE GENOMIC DNA]</scope>
</reference>
<keyword evidence="1" id="KW-0472">Membrane</keyword>
<dbReference type="InParanoid" id="A0A1S0TFB3"/>
<dbReference type="OrthoDB" id="286734at2759"/>
<organism evidence="2">
    <name type="scientific">Loa loa</name>
    <name type="common">Eye worm</name>
    <name type="synonym">Filaria loa</name>
    <dbReference type="NCBI Taxonomy" id="7209"/>
    <lineage>
        <taxon>Eukaryota</taxon>
        <taxon>Metazoa</taxon>
        <taxon>Ecdysozoa</taxon>
        <taxon>Nematoda</taxon>
        <taxon>Chromadorea</taxon>
        <taxon>Rhabditida</taxon>
        <taxon>Spirurina</taxon>
        <taxon>Spiruromorpha</taxon>
        <taxon>Filarioidea</taxon>
        <taxon>Onchocercidae</taxon>
        <taxon>Loa</taxon>
    </lineage>
</organism>
<dbReference type="CTD" id="9953172"/>
<gene>
    <name evidence="2" type="ORF">LOAG_15679</name>
</gene>
<dbReference type="EMBL" id="JH714495">
    <property type="protein sequence ID" value="EFO12852.1"/>
    <property type="molecule type" value="Genomic_DNA"/>
</dbReference>
<keyword evidence="1" id="KW-0812">Transmembrane</keyword>
<feature type="transmembrane region" description="Helical" evidence="1">
    <location>
        <begin position="14"/>
        <end position="33"/>
    </location>
</feature>
<dbReference type="GeneID" id="9953172"/>
<evidence type="ECO:0000313" key="2">
    <source>
        <dbReference type="EMBL" id="EFO12852.1"/>
    </source>
</evidence>
<accession>A0A1S0TFB3</accession>
<keyword evidence="1" id="KW-1133">Transmembrane helix</keyword>